<evidence type="ECO:0000313" key="9">
    <source>
        <dbReference type="EMBL" id="AOW70716.1"/>
    </source>
</evidence>
<dbReference type="GO" id="GO:0006412">
    <property type="term" value="P:translation"/>
    <property type="evidence" value="ECO:0007669"/>
    <property type="project" value="InterPro"/>
</dbReference>
<evidence type="ECO:0000256" key="7">
    <source>
        <dbReference type="ARBA" id="ARBA00035387"/>
    </source>
</evidence>
<dbReference type="EMBL" id="KX839260">
    <property type="protein sequence ID" value="AOW70716.1"/>
    <property type="molecule type" value="Genomic_DNA"/>
</dbReference>
<name>A0A1D8RDC1_9STRA</name>
<reference evidence="9" key="1">
    <citation type="submission" date="2016-09" db="EMBL/GenBank/DDBJ databases">
        <title>The plastid genome of some eustigmatophyte algae harbours a bacteria-derived six-gene cluster for biosynthesis of a novel secondary metabolite.</title>
        <authorList>
            <person name="Yurchenko T."/>
            <person name="Sevcikova T."/>
            <person name="Strnad H."/>
            <person name="Butenko A."/>
            <person name="Elias M."/>
        </authorList>
    </citation>
    <scope>NUCLEOTIDE SEQUENCE</scope>
</reference>
<dbReference type="PANTHER" id="PTHR10746">
    <property type="entry name" value="50S RIBOSOMAL PROTEIN L4"/>
    <property type="match status" value="1"/>
</dbReference>
<accession>A0A1D8RDC1</accession>
<dbReference type="SUPFAM" id="SSF52166">
    <property type="entry name" value="Ribosomal protein L4"/>
    <property type="match status" value="1"/>
</dbReference>
<dbReference type="GO" id="GO:0005840">
    <property type="term" value="C:ribosome"/>
    <property type="evidence" value="ECO:0007669"/>
    <property type="project" value="UniProtKB-KW"/>
</dbReference>
<sequence length="256" mass="29446">MNKTKIVTIPNYWIISGSSIEKEFVSRRLDSHFKLGFSKTNPDYLIHKAFCLYRKANWVRNASTKTKSEVRGGGKKPWPQKGRGRARAGSIRSPLWRGGGVIFGPKPIAYNPKLNNREYDRAFRVLLHEKQKRILTISLFEGLTNSKVDSKNSLYPGKTKYAKQIFSDIFEKNNIDSKNVLNKILVNIVISQQEYKLLEGTLFLQSIKNLQNVNIVIDNCLTINDLLRSSWILMTAYSSHNLTLKNLSWKKVKKIK</sequence>
<keyword evidence="4 9" id="KW-0689">Ribosomal protein</keyword>
<proteinExistence type="inferred from homology"/>
<organism evidence="9">
    <name type="scientific">Monodopsis sp. MarTras21</name>
    <dbReference type="NCBI Taxonomy" id="1745953"/>
    <lineage>
        <taxon>Eukaryota</taxon>
        <taxon>Sar</taxon>
        <taxon>Stramenopiles</taxon>
        <taxon>Ochrophyta</taxon>
        <taxon>Eustigmatophyceae</taxon>
        <taxon>Eustigmatales</taxon>
        <taxon>Monodopsidaceae</taxon>
        <taxon>Monodopsis</taxon>
    </lineage>
</organism>
<evidence type="ECO:0000256" key="3">
    <source>
        <dbReference type="ARBA" id="ARBA00022884"/>
    </source>
</evidence>
<dbReference type="InterPro" id="IPR002136">
    <property type="entry name" value="Ribosomal_uL4"/>
</dbReference>
<keyword evidence="9" id="KW-0934">Plastid</keyword>
<comment type="similarity">
    <text evidence="1">Belongs to the universal ribosomal protein uL4 family.</text>
</comment>
<evidence type="ECO:0000256" key="2">
    <source>
        <dbReference type="ARBA" id="ARBA00022730"/>
    </source>
</evidence>
<dbReference type="Pfam" id="PF00573">
    <property type="entry name" value="Ribosomal_L4"/>
    <property type="match status" value="1"/>
</dbReference>
<keyword evidence="3" id="KW-0694">RNA-binding</keyword>
<dbReference type="InterPro" id="IPR023574">
    <property type="entry name" value="Ribosomal_uL4_dom_sf"/>
</dbReference>
<dbReference type="GO" id="GO:0003735">
    <property type="term" value="F:structural constituent of ribosome"/>
    <property type="evidence" value="ECO:0007669"/>
    <property type="project" value="InterPro"/>
</dbReference>
<dbReference type="Gene3D" id="3.40.1370.10">
    <property type="match status" value="1"/>
</dbReference>
<feature type="region of interest" description="Disordered" evidence="8">
    <location>
        <begin position="64"/>
        <end position="90"/>
    </location>
</feature>
<evidence type="ECO:0000256" key="1">
    <source>
        <dbReference type="ARBA" id="ARBA00010528"/>
    </source>
</evidence>
<keyword evidence="9" id="KW-0150">Chloroplast</keyword>
<geneLocation type="chloroplast" evidence="9"/>
<dbReference type="InterPro" id="IPR013005">
    <property type="entry name" value="Ribosomal_uL4-like"/>
</dbReference>
<dbReference type="PANTHER" id="PTHR10746:SF17">
    <property type="entry name" value="LARGE RIBOSOMAL SUBUNIT PROTEIN UL4C"/>
    <property type="match status" value="1"/>
</dbReference>
<keyword evidence="5" id="KW-0687">Ribonucleoprotein</keyword>
<evidence type="ECO:0000256" key="6">
    <source>
        <dbReference type="ARBA" id="ARBA00035208"/>
    </source>
</evidence>
<evidence type="ECO:0000256" key="5">
    <source>
        <dbReference type="ARBA" id="ARBA00023274"/>
    </source>
</evidence>
<dbReference type="AlphaFoldDB" id="A0A1D8RDC1"/>
<protein>
    <recommendedName>
        <fullName evidence="6">Large ribosomal subunit protein uL4c</fullName>
    </recommendedName>
    <alternativeName>
        <fullName evidence="7">50S ribosomal protein L4, chloroplastic</fullName>
    </alternativeName>
</protein>
<keyword evidence="2" id="KW-0699">rRNA-binding</keyword>
<dbReference type="GO" id="GO:1990904">
    <property type="term" value="C:ribonucleoprotein complex"/>
    <property type="evidence" value="ECO:0007669"/>
    <property type="project" value="UniProtKB-KW"/>
</dbReference>
<gene>
    <name evidence="9" type="primary">rpl4</name>
</gene>
<dbReference type="GO" id="GO:0019843">
    <property type="term" value="F:rRNA binding"/>
    <property type="evidence" value="ECO:0007669"/>
    <property type="project" value="UniProtKB-KW"/>
</dbReference>
<evidence type="ECO:0000256" key="8">
    <source>
        <dbReference type="SAM" id="MobiDB-lite"/>
    </source>
</evidence>
<evidence type="ECO:0000256" key="4">
    <source>
        <dbReference type="ARBA" id="ARBA00022980"/>
    </source>
</evidence>